<dbReference type="EMBL" id="CP001336">
    <property type="protein sequence ID" value="ACL22456.1"/>
    <property type="molecule type" value="Genomic_DNA"/>
</dbReference>
<dbReference type="SUPFAM" id="SSF46689">
    <property type="entry name" value="Homeodomain-like"/>
    <property type="match status" value="1"/>
</dbReference>
<accession>B8FVQ4</accession>
<evidence type="ECO:0000313" key="2">
    <source>
        <dbReference type="EMBL" id="ACL22456.1"/>
    </source>
</evidence>
<reference evidence="2 3" key="1">
    <citation type="journal article" date="2012" name="BMC Microbiol.">
        <title>Genome sequence of Desulfitobacterium hafniense DCB-2, a Gram-positive anaerobe capable of dehalogenation and metal reduction.</title>
        <authorList>
            <person name="Kim S.H."/>
            <person name="Harzman C."/>
            <person name="Davis J.K."/>
            <person name="Hutcheson R."/>
            <person name="Broderick J.B."/>
            <person name="Marsh T.L."/>
            <person name="Tiedje J.M."/>
        </authorList>
    </citation>
    <scope>NUCLEOTIDE SEQUENCE [LARGE SCALE GENOMIC DNA]</scope>
    <source>
        <strain evidence="3">DSM 10664 / DCB-2</strain>
    </source>
</reference>
<dbReference type="InterPro" id="IPR002514">
    <property type="entry name" value="Transposase_8"/>
</dbReference>
<dbReference type="InterPro" id="IPR009057">
    <property type="entry name" value="Homeodomain-like_sf"/>
</dbReference>
<protein>
    <submittedName>
        <fullName evidence="2">Transposase IS3/IS911 family protein</fullName>
    </submittedName>
</protein>
<dbReference type="Pfam" id="PF01527">
    <property type="entry name" value="HTH_Tnp_1"/>
    <property type="match status" value="1"/>
</dbReference>
<organism evidence="2 3">
    <name type="scientific">Desulfitobacterium hafniense (strain DSM 10664 / DCB-2)</name>
    <dbReference type="NCBI Taxonomy" id="272564"/>
    <lineage>
        <taxon>Bacteria</taxon>
        <taxon>Bacillati</taxon>
        <taxon>Bacillota</taxon>
        <taxon>Clostridia</taxon>
        <taxon>Eubacteriales</taxon>
        <taxon>Desulfitobacteriaceae</taxon>
        <taxon>Desulfitobacterium</taxon>
    </lineage>
</organism>
<dbReference type="HOGENOM" id="CLU_121441_0_0_9"/>
<dbReference type="GO" id="GO:0006313">
    <property type="term" value="P:DNA transposition"/>
    <property type="evidence" value="ECO:0007669"/>
    <property type="project" value="InterPro"/>
</dbReference>
<dbReference type="GO" id="GO:0003677">
    <property type="term" value="F:DNA binding"/>
    <property type="evidence" value="ECO:0007669"/>
    <property type="project" value="InterPro"/>
</dbReference>
<name>B8FVQ4_DESHD</name>
<dbReference type="Proteomes" id="UP000007726">
    <property type="component" value="Chromosome"/>
</dbReference>
<evidence type="ECO:0000313" key="3">
    <source>
        <dbReference type="Proteomes" id="UP000007726"/>
    </source>
</evidence>
<keyword evidence="1" id="KW-0175">Coiled coil</keyword>
<sequence length="165" mass="18725">MAKYSEEFKHSIMLKMMPPQNQSVSAIARETGLSEATLHVWRRQARAKGMAVPGGEQEVERWSTQDKFLIVMETALLSEVEMAEYCRGKGLYVEQVQAWRDACMQANGGVAQEASRLQKDLLEREREIKKLEQELRRKESALAETAALLVLRKKANAIWGDSEDA</sequence>
<gene>
    <name evidence="2" type="ordered locus">Dhaf_4452</name>
</gene>
<dbReference type="GO" id="GO:0004803">
    <property type="term" value="F:transposase activity"/>
    <property type="evidence" value="ECO:0007669"/>
    <property type="project" value="InterPro"/>
</dbReference>
<dbReference type="KEGG" id="dhd:Dhaf_4452"/>
<evidence type="ECO:0000256" key="1">
    <source>
        <dbReference type="SAM" id="Coils"/>
    </source>
</evidence>
<feature type="coiled-coil region" evidence="1">
    <location>
        <begin position="114"/>
        <end position="148"/>
    </location>
</feature>
<proteinExistence type="predicted"/>
<dbReference type="AlphaFoldDB" id="B8FVQ4"/>